<dbReference type="STRING" id="10228.B3RHW9"/>
<dbReference type="OMA" id="YAMKHGQ"/>
<dbReference type="InterPro" id="IPR002048">
    <property type="entry name" value="EF_hand_dom"/>
</dbReference>
<organism evidence="3 4">
    <name type="scientific">Trichoplax adhaerens</name>
    <name type="common">Trichoplax reptans</name>
    <dbReference type="NCBI Taxonomy" id="10228"/>
    <lineage>
        <taxon>Eukaryota</taxon>
        <taxon>Metazoa</taxon>
        <taxon>Placozoa</taxon>
        <taxon>Uniplacotomia</taxon>
        <taxon>Trichoplacea</taxon>
        <taxon>Trichoplacidae</taxon>
        <taxon>Trichoplax</taxon>
    </lineage>
</organism>
<accession>B3RHW9</accession>
<dbReference type="EMBL" id="DS985241">
    <property type="protein sequence ID" value="EDV29665.1"/>
    <property type="molecule type" value="Genomic_DNA"/>
</dbReference>
<dbReference type="GO" id="GO:0030234">
    <property type="term" value="F:enzyme regulator activity"/>
    <property type="evidence" value="ECO:0000318"/>
    <property type="project" value="GO_Central"/>
</dbReference>
<dbReference type="HOGENOM" id="CLU_114999_0_0_1"/>
<reference evidence="3 4" key="1">
    <citation type="journal article" date="2008" name="Nature">
        <title>The Trichoplax genome and the nature of placozoans.</title>
        <authorList>
            <person name="Srivastava M."/>
            <person name="Begovic E."/>
            <person name="Chapman J."/>
            <person name="Putnam N.H."/>
            <person name="Hellsten U."/>
            <person name="Kawashima T."/>
            <person name="Kuo A."/>
            <person name="Mitros T."/>
            <person name="Salamov A."/>
            <person name="Carpenter M.L."/>
            <person name="Signorovitch A.Y."/>
            <person name="Moreno M.A."/>
            <person name="Kamm K."/>
            <person name="Grimwood J."/>
            <person name="Schmutz J."/>
            <person name="Shapiro H."/>
            <person name="Grigoriev I.V."/>
            <person name="Buss L.W."/>
            <person name="Schierwater B."/>
            <person name="Dellaporta S.L."/>
            <person name="Rokhsar D.S."/>
        </authorList>
    </citation>
    <scope>NUCLEOTIDE SEQUENCE [LARGE SCALE GENOMIC DNA]</scope>
    <source>
        <strain evidence="3 4">Grell-BS-1999</strain>
    </source>
</reference>
<dbReference type="InterPro" id="IPR011992">
    <property type="entry name" value="EF-hand-dom_pair"/>
</dbReference>
<dbReference type="PROSITE" id="PS00018">
    <property type="entry name" value="EF_HAND_1"/>
    <property type="match status" value="1"/>
</dbReference>
<protein>
    <recommendedName>
        <fullName evidence="2">EF-hand domain-containing protein</fullName>
    </recommendedName>
</protein>
<dbReference type="PhylomeDB" id="B3RHW9"/>
<dbReference type="GO" id="GO:0000226">
    <property type="term" value="P:microtubule cytoskeleton organization"/>
    <property type="evidence" value="ECO:0000318"/>
    <property type="project" value="GO_Central"/>
</dbReference>
<dbReference type="SUPFAM" id="SSF47473">
    <property type="entry name" value="EF-hand"/>
    <property type="match status" value="1"/>
</dbReference>
<evidence type="ECO:0000313" key="4">
    <source>
        <dbReference type="Proteomes" id="UP000009022"/>
    </source>
</evidence>
<evidence type="ECO:0000256" key="1">
    <source>
        <dbReference type="ARBA" id="ARBA00022837"/>
    </source>
</evidence>
<dbReference type="CTD" id="6749350"/>
<evidence type="ECO:0000259" key="2">
    <source>
        <dbReference type="PROSITE" id="PS50222"/>
    </source>
</evidence>
<keyword evidence="4" id="KW-1185">Reference proteome</keyword>
<feature type="domain" description="EF-hand" evidence="2">
    <location>
        <begin position="1"/>
        <end position="30"/>
    </location>
</feature>
<dbReference type="Proteomes" id="UP000009022">
    <property type="component" value="Unassembled WGS sequence"/>
</dbReference>
<dbReference type="SMART" id="SM00054">
    <property type="entry name" value="EFh"/>
    <property type="match status" value="3"/>
</dbReference>
<dbReference type="FunCoup" id="B3RHW9">
    <property type="interactions" value="248"/>
</dbReference>
<name>B3RHW9_TRIAD</name>
<dbReference type="InParanoid" id="B3RHW9"/>
<dbReference type="Gene3D" id="1.10.238.10">
    <property type="entry name" value="EF-hand"/>
    <property type="match status" value="1"/>
</dbReference>
<sequence length="143" mass="16492">MQIISQCDADKKGYLSIDDLQVAMVAILGYKSNKLVIRFNVALNNINITVCLLNACEDLLITKLQEYDINEKIKDIFMSFDAHCRGFLTLSDLMSVFDEVAPRISKATVTSIFRNIDFDEDGRVSYRDFEYMMRLHFDSLQKN</sequence>
<evidence type="ECO:0000313" key="3">
    <source>
        <dbReference type="EMBL" id="EDV29665.1"/>
    </source>
</evidence>
<keyword evidence="1" id="KW-0106">Calcium</keyword>
<dbReference type="KEGG" id="tad:TRIADDRAFT_18407"/>
<dbReference type="OrthoDB" id="26525at2759"/>
<proteinExistence type="predicted"/>
<dbReference type="CDD" id="cd00051">
    <property type="entry name" value="EFh"/>
    <property type="match status" value="1"/>
</dbReference>
<dbReference type="eggNOG" id="KOG0027">
    <property type="taxonomic scope" value="Eukaryota"/>
</dbReference>
<feature type="domain" description="EF-hand" evidence="2">
    <location>
        <begin position="104"/>
        <end position="139"/>
    </location>
</feature>
<dbReference type="RefSeq" id="XP_002108867.1">
    <property type="nucleotide sequence ID" value="XM_002108831.1"/>
</dbReference>
<gene>
    <name evidence="3" type="ORF">TRIADDRAFT_18407</name>
</gene>
<dbReference type="GO" id="GO:0005737">
    <property type="term" value="C:cytoplasm"/>
    <property type="evidence" value="ECO:0000318"/>
    <property type="project" value="GO_Central"/>
</dbReference>
<dbReference type="PROSITE" id="PS50222">
    <property type="entry name" value="EF_HAND_2"/>
    <property type="match status" value="2"/>
</dbReference>
<dbReference type="GeneID" id="6749350"/>
<dbReference type="GO" id="GO:0005509">
    <property type="term" value="F:calcium ion binding"/>
    <property type="evidence" value="ECO:0000318"/>
    <property type="project" value="GO_Central"/>
</dbReference>
<dbReference type="Pfam" id="PF13499">
    <property type="entry name" value="EF-hand_7"/>
    <property type="match status" value="1"/>
</dbReference>
<dbReference type="AlphaFoldDB" id="B3RHW9"/>
<dbReference type="InterPro" id="IPR018247">
    <property type="entry name" value="EF_Hand_1_Ca_BS"/>
</dbReference>